<comment type="caution">
    <text evidence="7">The sequence shown here is derived from an EMBL/GenBank/DDBJ whole genome shotgun (WGS) entry which is preliminary data.</text>
</comment>
<gene>
    <name evidence="7" type="ORF">HGA15_12915</name>
</gene>
<dbReference type="PANTHER" id="PTHR42973">
    <property type="entry name" value="BINDING OXIDOREDUCTASE, PUTATIVE (AFU_ORTHOLOGUE AFUA_1G17690)-RELATED"/>
    <property type="match status" value="1"/>
</dbReference>
<evidence type="ECO:0000313" key="7">
    <source>
        <dbReference type="EMBL" id="NKY57042.1"/>
    </source>
</evidence>
<evidence type="ECO:0000256" key="5">
    <source>
        <dbReference type="ARBA" id="ARBA00023002"/>
    </source>
</evidence>
<keyword evidence="5" id="KW-0560">Oxidoreductase</keyword>
<feature type="domain" description="FAD-binding PCMH-type" evidence="6">
    <location>
        <begin position="28"/>
        <end position="195"/>
    </location>
</feature>
<dbReference type="Proteomes" id="UP000570678">
    <property type="component" value="Unassembled WGS sequence"/>
</dbReference>
<dbReference type="AlphaFoldDB" id="A0A846YHD6"/>
<dbReference type="InterPro" id="IPR036318">
    <property type="entry name" value="FAD-bd_PCMH-like_sf"/>
</dbReference>
<dbReference type="InterPro" id="IPR016169">
    <property type="entry name" value="FAD-bd_PCMH_sub2"/>
</dbReference>
<dbReference type="PROSITE" id="PS51387">
    <property type="entry name" value="FAD_PCMH"/>
    <property type="match status" value="1"/>
</dbReference>
<comment type="similarity">
    <text evidence="2">Belongs to the oxygen-dependent FAD-linked oxidoreductase family.</text>
</comment>
<dbReference type="InterPro" id="IPR016166">
    <property type="entry name" value="FAD-bd_PCMH"/>
</dbReference>
<dbReference type="GO" id="GO:0016491">
    <property type="term" value="F:oxidoreductase activity"/>
    <property type="evidence" value="ECO:0007669"/>
    <property type="project" value="UniProtKB-KW"/>
</dbReference>
<evidence type="ECO:0000256" key="4">
    <source>
        <dbReference type="ARBA" id="ARBA00022827"/>
    </source>
</evidence>
<evidence type="ECO:0000256" key="1">
    <source>
        <dbReference type="ARBA" id="ARBA00001974"/>
    </source>
</evidence>
<keyword evidence="8" id="KW-1185">Reference proteome</keyword>
<name>A0A846YHD6_9NOCA</name>
<dbReference type="SUPFAM" id="SSF56176">
    <property type="entry name" value="FAD-binding/transporter-associated domain-like"/>
    <property type="match status" value="1"/>
</dbReference>
<evidence type="ECO:0000259" key="6">
    <source>
        <dbReference type="PROSITE" id="PS51387"/>
    </source>
</evidence>
<comment type="cofactor">
    <cofactor evidence="1">
        <name>FAD</name>
        <dbReference type="ChEBI" id="CHEBI:57692"/>
    </cofactor>
</comment>
<dbReference type="EMBL" id="JAAXOT010000005">
    <property type="protein sequence ID" value="NKY57042.1"/>
    <property type="molecule type" value="Genomic_DNA"/>
</dbReference>
<dbReference type="InterPro" id="IPR016167">
    <property type="entry name" value="FAD-bd_PCMH_sub1"/>
</dbReference>
<proteinExistence type="inferred from homology"/>
<dbReference type="PANTHER" id="PTHR42973:SF39">
    <property type="entry name" value="FAD-BINDING PCMH-TYPE DOMAIN-CONTAINING PROTEIN"/>
    <property type="match status" value="1"/>
</dbReference>
<evidence type="ECO:0000313" key="8">
    <source>
        <dbReference type="Proteomes" id="UP000570678"/>
    </source>
</evidence>
<dbReference type="InterPro" id="IPR050416">
    <property type="entry name" value="FAD-linked_Oxidoreductase"/>
</dbReference>
<protein>
    <submittedName>
        <fullName evidence="7">FAD-binding oxidoreductase</fullName>
    </submittedName>
</protein>
<dbReference type="InterPro" id="IPR006094">
    <property type="entry name" value="Oxid_FAD_bind_N"/>
</dbReference>
<dbReference type="GO" id="GO:0071949">
    <property type="term" value="F:FAD binding"/>
    <property type="evidence" value="ECO:0007669"/>
    <property type="project" value="InterPro"/>
</dbReference>
<dbReference type="InterPro" id="IPR006093">
    <property type="entry name" value="Oxy_OxRdtase_FAD_BS"/>
</dbReference>
<keyword evidence="3" id="KW-0285">Flavoprotein</keyword>
<dbReference type="Gene3D" id="3.40.462.20">
    <property type="match status" value="1"/>
</dbReference>
<reference evidence="7 8" key="1">
    <citation type="submission" date="2020-04" db="EMBL/GenBank/DDBJ databases">
        <title>MicrobeNet Type strains.</title>
        <authorList>
            <person name="Nicholson A.C."/>
        </authorList>
    </citation>
    <scope>NUCLEOTIDE SEQUENCE [LARGE SCALE GENOMIC DNA]</scope>
    <source>
        <strain evidence="7 8">JCM 3332</strain>
    </source>
</reference>
<dbReference type="PROSITE" id="PS00862">
    <property type="entry name" value="OX2_COVAL_FAD"/>
    <property type="match status" value="1"/>
</dbReference>
<dbReference type="Gene3D" id="3.30.465.10">
    <property type="match status" value="1"/>
</dbReference>
<dbReference type="Gene3D" id="3.30.43.10">
    <property type="entry name" value="Uridine Diphospho-n-acetylenolpyruvylglucosamine Reductase, domain 2"/>
    <property type="match status" value="1"/>
</dbReference>
<evidence type="ECO:0000256" key="3">
    <source>
        <dbReference type="ARBA" id="ARBA00022630"/>
    </source>
</evidence>
<accession>A0A846YHD6</accession>
<keyword evidence="4" id="KW-0274">FAD</keyword>
<dbReference type="Pfam" id="PF01565">
    <property type="entry name" value="FAD_binding_4"/>
    <property type="match status" value="1"/>
</dbReference>
<sequence length="328" mass="35204">MRISPIATWLCPSDEGYRSELHTDNHSVVHHPRVVCPAASPAEVAEAVNFASERGMSVAVQSTGHGMSRAADGVLVTTGRLSRIAIDPVRRRARVGAGVRWREVITAAAEYGLAPLNGSSPHVGVMGYVLGGGVGMLGRQYGYAADHVHSIELVTADSVVRTISPTTDLELFHVVRGGKDNFGIATEIEIGLFPVTDFYGGSLYFPAGRARELLNRYIRWTGDLPNTLATSIFLLGSSRYPPGATSHSCASPISARPNGPNLCSRRFERSGRRCSTRCGRCVTPRSAWSITNRSGGTRCTNPVSTADLSTKPMSTVFCRSRGRAPPNH</sequence>
<evidence type="ECO:0000256" key="2">
    <source>
        <dbReference type="ARBA" id="ARBA00005466"/>
    </source>
</evidence>
<organism evidence="7 8">
    <name type="scientific">Nocardia flavorosea</name>
    <dbReference type="NCBI Taxonomy" id="53429"/>
    <lineage>
        <taxon>Bacteria</taxon>
        <taxon>Bacillati</taxon>
        <taxon>Actinomycetota</taxon>
        <taxon>Actinomycetes</taxon>
        <taxon>Mycobacteriales</taxon>
        <taxon>Nocardiaceae</taxon>
        <taxon>Nocardia</taxon>
    </lineage>
</organism>